<feature type="compositionally biased region" description="Low complexity" evidence="2">
    <location>
        <begin position="548"/>
        <end position="565"/>
    </location>
</feature>
<dbReference type="GO" id="GO:0006269">
    <property type="term" value="P:DNA replication, synthesis of primer"/>
    <property type="evidence" value="ECO:0007669"/>
    <property type="project" value="InterPro"/>
</dbReference>
<protein>
    <submittedName>
        <fullName evidence="4">DNA primase</fullName>
    </submittedName>
</protein>
<dbReference type="Pfam" id="PF13662">
    <property type="entry name" value="Toprim_4"/>
    <property type="match status" value="1"/>
</dbReference>
<dbReference type="InterPro" id="IPR037068">
    <property type="entry name" value="DNA_primase_core_N_sf"/>
</dbReference>
<dbReference type="InterPro" id="IPR013264">
    <property type="entry name" value="DNAG_N"/>
</dbReference>
<dbReference type="InterPro" id="IPR006295">
    <property type="entry name" value="DNA_primase_DnaG"/>
</dbReference>
<dbReference type="CDD" id="cd03364">
    <property type="entry name" value="TOPRIM_DnaG_primases"/>
    <property type="match status" value="1"/>
</dbReference>
<gene>
    <name evidence="4" type="ORF">EVA_04197</name>
</gene>
<feature type="coiled-coil region" evidence="1">
    <location>
        <begin position="483"/>
        <end position="510"/>
    </location>
</feature>
<feature type="region of interest" description="Disordered" evidence="2">
    <location>
        <begin position="548"/>
        <end position="576"/>
    </location>
</feature>
<keyword evidence="1" id="KW-0175">Coiled coil</keyword>
<dbReference type="SUPFAM" id="SSF56731">
    <property type="entry name" value="DNA primase core"/>
    <property type="match status" value="1"/>
</dbReference>
<feature type="region of interest" description="Disordered" evidence="2">
    <location>
        <begin position="592"/>
        <end position="644"/>
    </location>
</feature>
<dbReference type="GO" id="GO:0005737">
    <property type="term" value="C:cytoplasm"/>
    <property type="evidence" value="ECO:0007669"/>
    <property type="project" value="TreeGrafter"/>
</dbReference>
<dbReference type="Gene3D" id="3.40.1360.10">
    <property type="match status" value="1"/>
</dbReference>
<dbReference type="InterPro" id="IPR050219">
    <property type="entry name" value="DnaG_primase"/>
</dbReference>
<dbReference type="PANTHER" id="PTHR30313:SF2">
    <property type="entry name" value="DNA PRIMASE"/>
    <property type="match status" value="1"/>
</dbReference>
<dbReference type="Gene3D" id="1.20.50.20">
    <property type="entry name" value="DnaG, RNA polymerase domain, helical bundle"/>
    <property type="match status" value="1"/>
</dbReference>
<reference evidence="4" key="1">
    <citation type="journal article" date="2012" name="PLoS ONE">
        <title>Gene sets for utilization of primary and secondary nutrition supplies in the distal gut of endangered iberian lynx.</title>
        <authorList>
            <person name="Alcaide M."/>
            <person name="Messina E."/>
            <person name="Richter M."/>
            <person name="Bargiela R."/>
            <person name="Peplies J."/>
            <person name="Huws S.A."/>
            <person name="Newbold C.J."/>
            <person name="Golyshin P.N."/>
            <person name="Simon M.A."/>
            <person name="Lopez G."/>
            <person name="Yakimov M.M."/>
            <person name="Ferrer M."/>
        </authorList>
    </citation>
    <scope>NUCLEOTIDE SEQUENCE</scope>
</reference>
<evidence type="ECO:0000313" key="4">
    <source>
        <dbReference type="EMBL" id="EJX07692.1"/>
    </source>
</evidence>
<dbReference type="Pfam" id="PF08275">
    <property type="entry name" value="DNAG_N"/>
    <property type="match status" value="1"/>
</dbReference>
<proteinExistence type="predicted"/>
<dbReference type="PANTHER" id="PTHR30313">
    <property type="entry name" value="DNA PRIMASE"/>
    <property type="match status" value="1"/>
</dbReference>
<dbReference type="InterPro" id="IPR034151">
    <property type="entry name" value="TOPRIM_DnaG_bac"/>
</dbReference>
<dbReference type="PROSITE" id="PS50880">
    <property type="entry name" value="TOPRIM"/>
    <property type="match status" value="1"/>
</dbReference>
<dbReference type="InterPro" id="IPR006171">
    <property type="entry name" value="TOPRIM_dom"/>
</dbReference>
<dbReference type="SMART" id="SM00493">
    <property type="entry name" value="TOPRIM"/>
    <property type="match status" value="1"/>
</dbReference>
<dbReference type="Gene3D" id="3.90.980.10">
    <property type="entry name" value="DNA primase, catalytic core, N-terminal domain"/>
    <property type="match status" value="1"/>
</dbReference>
<accession>J9GJ57</accession>
<sequence length="644" mass="71781">MGEAALFYREQLKNHRHAIDYLKARQISGETAAKFGLGYSPDEWHALETLFGEKYAAQVLVDCGLVNVKNDRRYDAFRGRIMFPIRNSKGSVIGFGARTMNGDEQPKYLNSPETPIYHKGSELYGLWEGRDAVRSKGRAIVCEGYMDVIQLSQAGFEESVAALGTSITPEHVRKLFKLTDNVYFSFDGDAAGRKAARRALEATLAVVTDAQKAGFILLPSEHDPDSLIKSRGAAGFEEEIQRAYSLTDFMKRCLLEGKELMYAEERAKVVHEARPWILSMQHAPILRLSMVKELAGIARLQTEDILRQFGMATPQTGRAAPDRAPESFSRGRPWRDTGRKMPWMRRSWERPRPEPKVQVKDVRERLLQCFLCYPALLGRFSSAIEEEFLTSTNPFAQQIIEVWRASAGEGEERLNPASLLMRLTESEHLGTYQALLSEELSTGTPEEGALMEVKKAFLDLELERIKTRLELLAHEGCHDRELLKGLSERRSELQKMLDEAAENERNYRQRLDMQFRTEREISVTPATSQLSSNPIVARLQAHLFGLSSEGSETTTTPSAGESTAADEQPSVSRPQQAAIAAAISIAAGEEALPMPEGAAPSEAVLTDPDVLPALPDGWDDVPDDDDVPYAFDEDTGDAELNTGL</sequence>
<dbReference type="AlphaFoldDB" id="J9GJ57"/>
<comment type="caution">
    <text evidence="4">The sequence shown here is derived from an EMBL/GenBank/DDBJ whole genome shotgun (WGS) entry which is preliminary data.</text>
</comment>
<dbReference type="NCBIfam" id="TIGR01391">
    <property type="entry name" value="dnaG"/>
    <property type="match status" value="1"/>
</dbReference>
<evidence type="ECO:0000256" key="2">
    <source>
        <dbReference type="SAM" id="MobiDB-lite"/>
    </source>
</evidence>
<evidence type="ECO:0000259" key="3">
    <source>
        <dbReference type="PROSITE" id="PS50880"/>
    </source>
</evidence>
<feature type="domain" description="Toprim" evidence="3">
    <location>
        <begin position="137"/>
        <end position="216"/>
    </location>
</feature>
<feature type="compositionally biased region" description="Acidic residues" evidence="2">
    <location>
        <begin position="617"/>
        <end position="637"/>
    </location>
</feature>
<name>J9GJ57_9ZZZZ</name>
<dbReference type="EMBL" id="AMCI01000814">
    <property type="protein sequence ID" value="EJX07692.1"/>
    <property type="molecule type" value="Genomic_DNA"/>
</dbReference>
<organism evidence="4">
    <name type="scientific">gut metagenome</name>
    <dbReference type="NCBI Taxonomy" id="749906"/>
    <lineage>
        <taxon>unclassified sequences</taxon>
        <taxon>metagenomes</taxon>
        <taxon>organismal metagenomes</taxon>
    </lineage>
</organism>
<dbReference type="FunFam" id="3.40.1360.10:FF:000002">
    <property type="entry name" value="DNA primase"/>
    <property type="match status" value="1"/>
</dbReference>
<evidence type="ECO:0000256" key="1">
    <source>
        <dbReference type="SAM" id="Coils"/>
    </source>
</evidence>